<protein>
    <recommendedName>
        <fullName evidence="1">Excalibur calcium-binding domain-containing protein</fullName>
    </recommendedName>
</protein>
<reference evidence="2" key="1">
    <citation type="journal article" date="2020" name="mSystems">
        <title>Genome- and Community-Level Interaction Insights into Carbon Utilization and Element Cycling Functions of Hydrothermarchaeota in Hydrothermal Sediment.</title>
        <authorList>
            <person name="Zhou Z."/>
            <person name="Liu Y."/>
            <person name="Xu W."/>
            <person name="Pan J."/>
            <person name="Luo Z.H."/>
            <person name="Li M."/>
        </authorList>
    </citation>
    <scope>NUCLEOTIDE SEQUENCE [LARGE SCALE GENOMIC DNA]</scope>
    <source>
        <strain evidence="2">SpSt-402</strain>
    </source>
</reference>
<comment type="caution">
    <text evidence="2">The sequence shown here is derived from an EMBL/GenBank/DDBJ whole genome shotgun (WGS) entry which is preliminary data.</text>
</comment>
<gene>
    <name evidence="2" type="ORF">ENR47_05460</name>
</gene>
<feature type="domain" description="Excalibur calcium-binding" evidence="1">
    <location>
        <begin position="36"/>
        <end position="55"/>
    </location>
</feature>
<dbReference type="InterPro" id="IPR008613">
    <property type="entry name" value="Excalibur_Ca-bd_domain"/>
</dbReference>
<dbReference type="AlphaFoldDB" id="A0A832H1S2"/>
<proteinExistence type="predicted"/>
<organism evidence="2">
    <name type="scientific">Oscillatoriales cyanobacterium SpSt-402</name>
    <dbReference type="NCBI Taxonomy" id="2282168"/>
    <lineage>
        <taxon>Bacteria</taxon>
        <taxon>Bacillati</taxon>
        <taxon>Cyanobacteriota</taxon>
        <taxon>Cyanophyceae</taxon>
        <taxon>Oscillatoriophycideae</taxon>
        <taxon>Oscillatoriales</taxon>
    </lineage>
</organism>
<name>A0A832H1S2_9CYAN</name>
<dbReference type="EMBL" id="DSRD01000355">
    <property type="protein sequence ID" value="HGW93716.1"/>
    <property type="molecule type" value="Genomic_DNA"/>
</dbReference>
<dbReference type="Pfam" id="PF05901">
    <property type="entry name" value="Excalibur"/>
    <property type="match status" value="1"/>
</dbReference>
<accession>A0A832H1S2</accession>
<evidence type="ECO:0000313" key="2">
    <source>
        <dbReference type="EMBL" id="HGW93716.1"/>
    </source>
</evidence>
<sequence>MSSQAASGCAPSYPGICIPPAPPDLDCKDISYRNFRVLPPDPHRFDRDKDGIGCESKR</sequence>
<evidence type="ECO:0000259" key="1">
    <source>
        <dbReference type="Pfam" id="PF05901"/>
    </source>
</evidence>